<sequence>MKFSILSLSTALVASLSFLAPVLAEDASLYAGGGYTVKIVGFAGSASYTGCDRKNRCLTIPEASNYSRGSYVWENEGYTYSMSPVGSSGKYRLRIFNPKGKALLNQVMNPK</sequence>
<evidence type="ECO:0000313" key="3">
    <source>
        <dbReference type="Proteomes" id="UP000218238"/>
    </source>
</evidence>
<comment type="caution">
    <text evidence="2">The sequence shown here is derived from an EMBL/GenBank/DDBJ whole genome shotgun (WGS) entry which is preliminary data.</text>
</comment>
<gene>
    <name evidence="2" type="ORF">CK510_23605</name>
</gene>
<name>A0A2A2TD28_9CYAN</name>
<feature type="chain" id="PRO_5013308337" evidence="1">
    <location>
        <begin position="25"/>
        <end position="111"/>
    </location>
</feature>
<proteinExistence type="predicted"/>
<dbReference type="Proteomes" id="UP000218238">
    <property type="component" value="Unassembled WGS sequence"/>
</dbReference>
<organism evidence="2 3">
    <name type="scientific">Brunnivagina elsteri CCALA 953</name>
    <dbReference type="NCBI Taxonomy" id="987040"/>
    <lineage>
        <taxon>Bacteria</taxon>
        <taxon>Bacillati</taxon>
        <taxon>Cyanobacteriota</taxon>
        <taxon>Cyanophyceae</taxon>
        <taxon>Nostocales</taxon>
        <taxon>Calotrichaceae</taxon>
        <taxon>Brunnivagina</taxon>
    </lineage>
</organism>
<feature type="signal peptide" evidence="1">
    <location>
        <begin position="1"/>
        <end position="24"/>
    </location>
</feature>
<dbReference type="RefSeq" id="WP_095724003.1">
    <property type="nucleotide sequence ID" value="NZ_NTFS01000355.1"/>
</dbReference>
<keyword evidence="1" id="KW-0732">Signal</keyword>
<keyword evidence="3" id="KW-1185">Reference proteome</keyword>
<dbReference type="AlphaFoldDB" id="A0A2A2TD28"/>
<protein>
    <submittedName>
        <fullName evidence="2">Uncharacterized protein</fullName>
    </submittedName>
</protein>
<dbReference type="OrthoDB" id="510105at2"/>
<accession>A0A2A2TD28</accession>
<reference evidence="2 3" key="1">
    <citation type="submission" date="2017-08" db="EMBL/GenBank/DDBJ databases">
        <title>Draft genome sequence of filamentous cyanobacterium Calothrix elsteri CCALA 953.</title>
        <authorList>
            <person name="Gagunashvili A.N."/>
            <person name="Elster J."/>
            <person name="Andresson O.S."/>
        </authorList>
    </citation>
    <scope>NUCLEOTIDE SEQUENCE [LARGE SCALE GENOMIC DNA]</scope>
    <source>
        <strain evidence="2 3">CCALA 953</strain>
    </source>
</reference>
<evidence type="ECO:0000256" key="1">
    <source>
        <dbReference type="SAM" id="SignalP"/>
    </source>
</evidence>
<dbReference type="EMBL" id="NTFS01000355">
    <property type="protein sequence ID" value="PAX51660.1"/>
    <property type="molecule type" value="Genomic_DNA"/>
</dbReference>
<evidence type="ECO:0000313" key="2">
    <source>
        <dbReference type="EMBL" id="PAX51660.1"/>
    </source>
</evidence>